<dbReference type="KEGG" id="vg:921968"/>
<dbReference type="EMBL" id="KM371106">
    <property type="protein sequence ID" value="AIL48107.1"/>
    <property type="molecule type" value="Genomic_RNA"/>
</dbReference>
<dbReference type="Proteomes" id="UP000116706">
    <property type="component" value="Genome"/>
</dbReference>
<name>A0A077EP12_SHFV</name>
<dbReference type="RefSeq" id="NP_203551.1">
    <property type="nucleotide sequence ID" value="NC_003092.2"/>
</dbReference>
<keyword evidence="1" id="KW-1133">Transmembrane helix</keyword>
<keyword evidence="1" id="KW-0472">Membrane</keyword>
<dbReference type="Pfam" id="PF00951">
    <property type="entry name" value="Arteri_Gl"/>
    <property type="match status" value="1"/>
</dbReference>
<dbReference type="Proteomes" id="UP000162528">
    <property type="component" value="Genome"/>
</dbReference>
<dbReference type="GO" id="GO:0019031">
    <property type="term" value="C:viral envelope"/>
    <property type="evidence" value="ECO:0007669"/>
    <property type="project" value="InterPro"/>
</dbReference>
<feature type="transmembrane region" description="Helical" evidence="1">
    <location>
        <begin position="12"/>
        <end position="29"/>
    </location>
</feature>
<dbReference type="InterPro" id="IPR001332">
    <property type="entry name" value="Arteri_GP5"/>
</dbReference>
<organism evidence="2 4">
    <name type="scientific">Simian hemorrhagic fever virus</name>
    <name type="common">SHFV</name>
    <dbReference type="NCBI Taxonomy" id="38143"/>
    <lineage>
        <taxon>Viruses</taxon>
        <taxon>Riboviria</taxon>
        <taxon>Orthornavirae</taxon>
        <taxon>Pisuviricota</taxon>
        <taxon>Pisoniviricetes</taxon>
        <taxon>Nidovirales</taxon>
        <taxon>Arnidovirineae</taxon>
        <taxon>Arteriviridae</taxon>
        <taxon>Simarterivirinae</taxon>
        <taxon>Deltaarterivirus</taxon>
        <taxon>Hedartevirus</taxon>
        <taxon>Deltaarterivirus hemfev</taxon>
    </lineage>
</organism>
<dbReference type="Proteomes" id="UP000098982">
    <property type="component" value="Genome"/>
</dbReference>
<dbReference type="Proteomes" id="UP000121627">
    <property type="component" value="Genome"/>
</dbReference>
<feature type="transmembrane region" description="Helical" evidence="1">
    <location>
        <begin position="58"/>
        <end position="80"/>
    </location>
</feature>
<protein>
    <submittedName>
        <fullName evidence="2">M protein</fullName>
    </submittedName>
</protein>
<dbReference type="Proteomes" id="UP000119798">
    <property type="component" value="Genome"/>
</dbReference>
<dbReference type="EMBL" id="KM371111">
    <property type="protein sequence ID" value="AIL48182.1"/>
    <property type="molecule type" value="Genomic_RNA"/>
</dbReference>
<gene>
    <name evidence="2" type="primary">ORF6</name>
</gene>
<evidence type="ECO:0000313" key="4">
    <source>
        <dbReference type="Proteomes" id="UP000098982"/>
    </source>
</evidence>
<proteinExistence type="predicted"/>
<evidence type="ECO:0000256" key="1">
    <source>
        <dbReference type="SAM" id="Phobius"/>
    </source>
</evidence>
<dbReference type="Proteomes" id="UP000097789">
    <property type="component" value="Genome"/>
</dbReference>
<accession>A0A077EP12</accession>
<dbReference type="OrthoDB" id="11963at10239"/>
<dbReference type="GeneID" id="921968"/>
<reference evidence="3 4" key="1">
    <citation type="submission" date="2014-08" db="EMBL/GenBank/DDBJ databases">
        <title>Genome sequences of Simian hemorrhagic fever virus variant NIH LVR42-0/M6941 isolates (Arterivirdae: Arterivirus).</title>
        <authorList>
            <person name="Lauck M."/>
            <person name="Palacios G."/>
            <person name="Wiley M."/>
            <person name="Li Y."/>
            <person name="Fang Y."/>
            <person name="Lackemeyer M.G."/>
            <person name="Cai Y."/>
            <person name="Bailey A.L."/>
            <person name="Postnikova E."/>
            <person name="Radoshitzky S.R."/>
            <person name="Johnson R.F."/>
            <person name="Alkhovsky S.V."/>
            <person name="Deriabin P.G."/>
            <person name="Friedrich T.C."/>
            <person name="Goldberg T.L."/>
            <person name="Jahrling P.B."/>
            <person name="O'Connor D.H."/>
            <person name="Kuhn J.H."/>
        </authorList>
    </citation>
    <scope>NUCLEOTIDE SEQUENCE [LARGE SCALE GENOMIC DNA]</scope>
    <source>
        <strain evidence="2">LVR 42-0/M6941</strain>
    </source>
</reference>
<dbReference type="EMBL" id="KM371107">
    <property type="protein sequence ID" value="AIL48122.1"/>
    <property type="molecule type" value="Genomic_RNA"/>
</dbReference>
<dbReference type="EMBL" id="KM373784">
    <property type="protein sequence ID" value="AIL48197.1"/>
    <property type="molecule type" value="Genomic_RNA"/>
</dbReference>
<dbReference type="EMBL" id="KM371108">
    <property type="protein sequence ID" value="AIL48137.1"/>
    <property type="molecule type" value="Genomic_RNA"/>
</dbReference>
<dbReference type="Proteomes" id="UP000173045">
    <property type="component" value="Genome"/>
</dbReference>
<dbReference type="EMBL" id="KM371109">
    <property type="protein sequence ID" value="AIL48152.1"/>
    <property type="molecule type" value="Genomic_RNA"/>
</dbReference>
<evidence type="ECO:0000313" key="2">
    <source>
        <dbReference type="EMBL" id="AIL48197.1"/>
    </source>
</evidence>
<sequence length="162" mass="17851">MVVSLCSDPGYTTLAFTIAPALIAFLRYFRPSVRGFICLVCIATLAYAATAFNEHSLATLLTIGFSLVYLTYKFITWTILRVRMCWLGRQYITAPSSMVESSLGRLAINATGSTAVVTRRSGMTAVNGSLMPDVKRIILNGRVAAKRGLVNLRKYGWQTKNK</sequence>
<organismHost>
    <name type="scientific">Macaca</name>
    <name type="common">macaques</name>
    <dbReference type="NCBI Taxonomy" id="9539"/>
</organismHost>
<dbReference type="EMBL" id="KM371105">
    <property type="protein sequence ID" value="AIL48092.1"/>
    <property type="molecule type" value="Genomic_RNA"/>
</dbReference>
<evidence type="ECO:0000313" key="3">
    <source>
        <dbReference type="Proteomes" id="UP000097789"/>
    </source>
</evidence>
<dbReference type="Proteomes" id="UP000127538">
    <property type="component" value="Genome"/>
</dbReference>
<feature type="transmembrane region" description="Helical" evidence="1">
    <location>
        <begin position="36"/>
        <end position="52"/>
    </location>
</feature>
<dbReference type="EMBL" id="KM371110">
    <property type="protein sequence ID" value="AIL48167.1"/>
    <property type="molecule type" value="Genomic_RNA"/>
</dbReference>
<organismHost>
    <name type="scientific">Erythrocebus patas</name>
    <name type="common">Red guenon</name>
    <name type="synonym">Cercopithecus patas</name>
    <dbReference type="NCBI Taxonomy" id="9538"/>
</organismHost>
<keyword evidence="1" id="KW-0812">Transmembrane</keyword>